<dbReference type="InterPro" id="IPR036890">
    <property type="entry name" value="HATPase_C_sf"/>
</dbReference>
<evidence type="ECO:0000259" key="8">
    <source>
        <dbReference type="PROSITE" id="PS50109"/>
    </source>
</evidence>
<organism evidence="9 10">
    <name type="scientific">Dyadobacter sandarakinus</name>
    <dbReference type="NCBI Taxonomy" id="2747268"/>
    <lineage>
        <taxon>Bacteria</taxon>
        <taxon>Pseudomonadati</taxon>
        <taxon>Bacteroidota</taxon>
        <taxon>Cytophagia</taxon>
        <taxon>Cytophagales</taxon>
        <taxon>Spirosomataceae</taxon>
        <taxon>Dyadobacter</taxon>
    </lineage>
</organism>
<protein>
    <recommendedName>
        <fullName evidence="2">histidine kinase</fullName>
        <ecNumber evidence="2">2.7.13.3</ecNumber>
    </recommendedName>
</protein>
<dbReference type="Gene3D" id="3.30.450.40">
    <property type="match status" value="1"/>
</dbReference>
<dbReference type="Gene3D" id="1.10.287.130">
    <property type="match status" value="1"/>
</dbReference>
<feature type="domain" description="Histidine kinase" evidence="8">
    <location>
        <begin position="229"/>
        <end position="456"/>
    </location>
</feature>
<dbReference type="SUPFAM" id="SSF55874">
    <property type="entry name" value="ATPase domain of HSP90 chaperone/DNA topoisomerase II/histidine kinase"/>
    <property type="match status" value="1"/>
</dbReference>
<dbReference type="InterPro" id="IPR005467">
    <property type="entry name" value="His_kinase_dom"/>
</dbReference>
<dbReference type="Proteomes" id="UP000612680">
    <property type="component" value="Chromosome"/>
</dbReference>
<dbReference type="RefSeq" id="WP_204663167.1">
    <property type="nucleotide sequence ID" value="NZ_CP056775.1"/>
</dbReference>
<dbReference type="SMART" id="SM00387">
    <property type="entry name" value="HATPase_c"/>
    <property type="match status" value="1"/>
</dbReference>
<dbReference type="InterPro" id="IPR050351">
    <property type="entry name" value="BphY/WalK/GraS-like"/>
</dbReference>
<evidence type="ECO:0000313" key="9">
    <source>
        <dbReference type="EMBL" id="QRR01147.1"/>
    </source>
</evidence>
<evidence type="ECO:0000256" key="4">
    <source>
        <dbReference type="ARBA" id="ARBA00022741"/>
    </source>
</evidence>
<dbReference type="Pfam" id="PF01590">
    <property type="entry name" value="GAF"/>
    <property type="match status" value="1"/>
</dbReference>
<evidence type="ECO:0000256" key="1">
    <source>
        <dbReference type="ARBA" id="ARBA00000085"/>
    </source>
</evidence>
<keyword evidence="6" id="KW-0067">ATP-binding</keyword>
<comment type="catalytic activity">
    <reaction evidence="1">
        <text>ATP + protein L-histidine = ADP + protein N-phospho-L-histidine.</text>
        <dbReference type="EC" id="2.7.13.3"/>
    </reaction>
</comment>
<keyword evidence="4" id="KW-0547">Nucleotide-binding</keyword>
<evidence type="ECO:0000256" key="5">
    <source>
        <dbReference type="ARBA" id="ARBA00022777"/>
    </source>
</evidence>
<evidence type="ECO:0000256" key="3">
    <source>
        <dbReference type="ARBA" id="ARBA00022679"/>
    </source>
</evidence>
<evidence type="ECO:0000256" key="7">
    <source>
        <dbReference type="ARBA" id="ARBA00023012"/>
    </source>
</evidence>
<evidence type="ECO:0000256" key="6">
    <source>
        <dbReference type="ARBA" id="ARBA00022840"/>
    </source>
</evidence>
<keyword evidence="5" id="KW-0418">Kinase</keyword>
<dbReference type="Pfam" id="PF02518">
    <property type="entry name" value="HATPase_c"/>
    <property type="match status" value="1"/>
</dbReference>
<sequence>MYGLVEDHCTFKTVPNPQARGPALSGMMFYTIISNTVNATIEMYITDATLARDIQRVQQIPIVSTLLNVICEVTGLGFAAVARVTSEKWITCSVHDNMELGMLAGSELPVETTICDQIRQVRQPVIIENLDESLAYADDPILVSNGVKSYISYPIVLRSGEFFGTLCAFGREPKKLTGIRTTGLFTAFAELVALQLQQQDVLEATRDKVKGLSVQLSDSTDENRQYRHISTHSLQEPLRKIRVFSGMLVDALQENDVKKASDLSVRINTSATRFSEMIKNLSDFSFLTEDQQTFSLVDLEDTVSMVLTQLRPQIRLSGASVEVARLPVVRANASQMEQLFYHILGNAIKFAKPGTPLAVSVSSCKIYGTHLDGEYHPNRQFVEIRINDNGVGIPETQLENIFDMFSKLPSTVIRREGEGFGLTFSRRIVRNHSGTIRIKSEVGSGTSVRIVLPALD</sequence>
<accession>A0ABX7I6I0</accession>
<dbReference type="PROSITE" id="PS50109">
    <property type="entry name" value="HIS_KIN"/>
    <property type="match status" value="1"/>
</dbReference>
<reference evidence="9 10" key="1">
    <citation type="submission" date="2020-06" db="EMBL/GenBank/DDBJ databases">
        <title>Dyadobacter sandarakinus sp. nov., isolated from the soil of the Arctic Yellow River Station.</title>
        <authorList>
            <person name="Zhang Y."/>
            <person name="Peng F."/>
        </authorList>
    </citation>
    <scope>NUCLEOTIDE SEQUENCE [LARGE SCALE GENOMIC DNA]</scope>
    <source>
        <strain evidence="9 10">Q3-56</strain>
    </source>
</reference>
<proteinExistence type="predicted"/>
<keyword evidence="7" id="KW-0902">Two-component regulatory system</keyword>
<keyword evidence="10" id="KW-1185">Reference proteome</keyword>
<dbReference type="InterPro" id="IPR003594">
    <property type="entry name" value="HATPase_dom"/>
</dbReference>
<dbReference type="SMART" id="SM00065">
    <property type="entry name" value="GAF"/>
    <property type="match status" value="1"/>
</dbReference>
<evidence type="ECO:0000256" key="2">
    <source>
        <dbReference type="ARBA" id="ARBA00012438"/>
    </source>
</evidence>
<dbReference type="SUPFAM" id="SSF55781">
    <property type="entry name" value="GAF domain-like"/>
    <property type="match status" value="1"/>
</dbReference>
<dbReference type="InterPro" id="IPR029016">
    <property type="entry name" value="GAF-like_dom_sf"/>
</dbReference>
<dbReference type="PANTHER" id="PTHR42878:SF7">
    <property type="entry name" value="SENSOR HISTIDINE KINASE GLRK"/>
    <property type="match status" value="1"/>
</dbReference>
<gene>
    <name evidence="9" type="ORF">HWI92_09635</name>
</gene>
<dbReference type="EC" id="2.7.13.3" evidence="2"/>
<dbReference type="PRINTS" id="PR00344">
    <property type="entry name" value="BCTRLSENSOR"/>
</dbReference>
<dbReference type="Gene3D" id="3.30.565.10">
    <property type="entry name" value="Histidine kinase-like ATPase, C-terminal domain"/>
    <property type="match status" value="1"/>
</dbReference>
<dbReference type="InterPro" id="IPR004358">
    <property type="entry name" value="Sig_transdc_His_kin-like_C"/>
</dbReference>
<evidence type="ECO:0000313" key="10">
    <source>
        <dbReference type="Proteomes" id="UP000612680"/>
    </source>
</evidence>
<dbReference type="EMBL" id="CP056775">
    <property type="protein sequence ID" value="QRR01147.1"/>
    <property type="molecule type" value="Genomic_DNA"/>
</dbReference>
<dbReference type="PANTHER" id="PTHR42878">
    <property type="entry name" value="TWO-COMPONENT HISTIDINE KINASE"/>
    <property type="match status" value="1"/>
</dbReference>
<keyword evidence="3" id="KW-0808">Transferase</keyword>
<dbReference type="InterPro" id="IPR003018">
    <property type="entry name" value="GAF"/>
</dbReference>
<dbReference type="CDD" id="cd00075">
    <property type="entry name" value="HATPase"/>
    <property type="match status" value="1"/>
</dbReference>
<name>A0ABX7I6I0_9BACT</name>